<accession>A0A120MZQ7</accession>
<dbReference type="GO" id="GO:0005829">
    <property type="term" value="C:cytosol"/>
    <property type="evidence" value="ECO:0007669"/>
    <property type="project" value="TreeGrafter"/>
</dbReference>
<dbReference type="NCBIfam" id="TIGR00738">
    <property type="entry name" value="rrf2_super"/>
    <property type="match status" value="1"/>
</dbReference>
<reference evidence="3" key="1">
    <citation type="submission" date="2016-02" db="EMBL/GenBank/DDBJ databases">
        <title>Halorhodospira halochloris DSM-1059 complete genome, version 2.</title>
        <authorList>
            <person name="Tsukatani Y."/>
        </authorList>
    </citation>
    <scope>NUCLEOTIDE SEQUENCE</scope>
    <source>
        <strain evidence="3">DSM 1059</strain>
    </source>
</reference>
<dbReference type="Proteomes" id="UP000218890">
    <property type="component" value="Chromosome"/>
</dbReference>
<keyword evidence="1" id="KW-0238">DNA-binding</keyword>
<feature type="region of interest" description="Disordered" evidence="2">
    <location>
        <begin position="137"/>
        <end position="174"/>
    </location>
</feature>
<gene>
    <name evidence="3" type="primary">iscR</name>
    <name evidence="3" type="ORF">HH1059_07000</name>
</gene>
<dbReference type="OrthoDB" id="9808360at2"/>
<dbReference type="SUPFAM" id="SSF46785">
    <property type="entry name" value="Winged helix' DNA-binding domain"/>
    <property type="match status" value="1"/>
</dbReference>
<proteinExistence type="predicted"/>
<evidence type="ECO:0000256" key="2">
    <source>
        <dbReference type="SAM" id="MobiDB-lite"/>
    </source>
</evidence>
<sequence>MRLSTRGRYAVSAMVELTRNVGKRPVTLAEISASQGISLSYLEQLFAPMRRENLVYGVRGPGGGYRLAKSADQITVAQIIMAVDGYVGARTEQDTGQPAASSEEQKQAVWADLSKQVYELLNRITLQQMADGSGEIAAVRGDQAAEGIDETRDREASRTGTEPAHNTWRRTANR</sequence>
<organism evidence="3 4">
    <name type="scientific">Halorhodospira halochloris</name>
    <name type="common">Ectothiorhodospira halochloris</name>
    <dbReference type="NCBI Taxonomy" id="1052"/>
    <lineage>
        <taxon>Bacteria</taxon>
        <taxon>Pseudomonadati</taxon>
        <taxon>Pseudomonadota</taxon>
        <taxon>Gammaproteobacteria</taxon>
        <taxon>Chromatiales</taxon>
        <taxon>Ectothiorhodospiraceae</taxon>
        <taxon>Halorhodospira</taxon>
    </lineage>
</organism>
<evidence type="ECO:0000313" key="3">
    <source>
        <dbReference type="EMBL" id="BAU57386.2"/>
    </source>
</evidence>
<protein>
    <submittedName>
        <fullName evidence="3">Iron-sulfur cluster regulator IscR</fullName>
    </submittedName>
</protein>
<dbReference type="PANTHER" id="PTHR33221">
    <property type="entry name" value="WINGED HELIX-TURN-HELIX TRANSCRIPTIONAL REGULATOR, RRF2 FAMILY"/>
    <property type="match status" value="1"/>
</dbReference>
<dbReference type="Gene3D" id="1.10.10.10">
    <property type="entry name" value="Winged helix-like DNA-binding domain superfamily/Winged helix DNA-binding domain"/>
    <property type="match status" value="1"/>
</dbReference>
<dbReference type="InterPro" id="IPR036390">
    <property type="entry name" value="WH_DNA-bd_sf"/>
</dbReference>
<dbReference type="KEGG" id="hhk:HH1059_07000"/>
<dbReference type="GO" id="GO:0003700">
    <property type="term" value="F:DNA-binding transcription factor activity"/>
    <property type="evidence" value="ECO:0007669"/>
    <property type="project" value="TreeGrafter"/>
</dbReference>
<dbReference type="EMBL" id="AP017372">
    <property type="protein sequence ID" value="BAU57386.2"/>
    <property type="molecule type" value="Genomic_DNA"/>
</dbReference>
<dbReference type="PROSITE" id="PS51197">
    <property type="entry name" value="HTH_RRF2_2"/>
    <property type="match status" value="1"/>
</dbReference>
<dbReference type="GO" id="GO:0003677">
    <property type="term" value="F:DNA binding"/>
    <property type="evidence" value="ECO:0007669"/>
    <property type="project" value="UniProtKB-KW"/>
</dbReference>
<dbReference type="InterPro" id="IPR000944">
    <property type="entry name" value="Tscrpt_reg_Rrf2"/>
</dbReference>
<evidence type="ECO:0000313" key="4">
    <source>
        <dbReference type="Proteomes" id="UP000218890"/>
    </source>
</evidence>
<dbReference type="RefSeq" id="WP_096408355.1">
    <property type="nucleotide sequence ID" value="NZ_AP017372.2"/>
</dbReference>
<dbReference type="InterPro" id="IPR036388">
    <property type="entry name" value="WH-like_DNA-bd_sf"/>
</dbReference>
<dbReference type="PANTHER" id="PTHR33221:SF5">
    <property type="entry name" value="HTH-TYPE TRANSCRIPTIONAL REGULATOR ISCR"/>
    <property type="match status" value="1"/>
</dbReference>
<dbReference type="AlphaFoldDB" id="A0A120MZQ7"/>
<name>A0A120MZQ7_HALHR</name>
<keyword evidence="4" id="KW-1185">Reference proteome</keyword>
<dbReference type="Pfam" id="PF02082">
    <property type="entry name" value="Rrf2"/>
    <property type="match status" value="1"/>
</dbReference>
<evidence type="ECO:0000256" key="1">
    <source>
        <dbReference type="ARBA" id="ARBA00023125"/>
    </source>
</evidence>